<name>A0A937XD29_UNCW3</name>
<evidence type="ECO:0000256" key="1">
    <source>
        <dbReference type="SAM" id="MobiDB-lite"/>
    </source>
</evidence>
<evidence type="ECO:0000256" key="2">
    <source>
        <dbReference type="SAM" id="Phobius"/>
    </source>
</evidence>
<keyword evidence="2" id="KW-0472">Membrane</keyword>
<protein>
    <recommendedName>
        <fullName evidence="5">Transposase</fullName>
    </recommendedName>
</protein>
<accession>A0A937XD29</accession>
<organism evidence="3 4">
    <name type="scientific">candidate division WOR-3 bacterium</name>
    <dbReference type="NCBI Taxonomy" id="2052148"/>
    <lineage>
        <taxon>Bacteria</taxon>
        <taxon>Bacteria division WOR-3</taxon>
    </lineage>
</organism>
<gene>
    <name evidence="3" type="ORF">FJY68_02910</name>
</gene>
<keyword evidence="2" id="KW-0812">Transmembrane</keyword>
<dbReference type="Proteomes" id="UP000779900">
    <property type="component" value="Unassembled WGS sequence"/>
</dbReference>
<proteinExistence type="predicted"/>
<reference evidence="3" key="1">
    <citation type="submission" date="2019-03" db="EMBL/GenBank/DDBJ databases">
        <title>Lake Tanganyika Metagenome-Assembled Genomes (MAGs).</title>
        <authorList>
            <person name="Tran P."/>
        </authorList>
    </citation>
    <scope>NUCLEOTIDE SEQUENCE</scope>
    <source>
        <strain evidence="3">K_DeepCast_150m_m2_040</strain>
    </source>
</reference>
<sequence>MASRSAPVIIQLVITYLVVAFIVRAIRRARKADRPPSEPSRGDLSSVPGVALPTHRPTSAAPPRPGGFRREQRTYNGVVWQLVHRPHRDLSHAASRTPIDEIYVEEPPRCPKCGLGVIETHAWLGYRWSCPECGTRSRSQASIEQTARMLSRQR</sequence>
<evidence type="ECO:0008006" key="5">
    <source>
        <dbReference type="Google" id="ProtNLM"/>
    </source>
</evidence>
<feature type="region of interest" description="Disordered" evidence="1">
    <location>
        <begin position="31"/>
        <end position="70"/>
    </location>
</feature>
<keyword evidence="2" id="KW-1133">Transmembrane helix</keyword>
<dbReference type="AlphaFoldDB" id="A0A937XD29"/>
<feature type="transmembrane region" description="Helical" evidence="2">
    <location>
        <begin position="6"/>
        <end position="26"/>
    </location>
</feature>
<evidence type="ECO:0000313" key="4">
    <source>
        <dbReference type="Proteomes" id="UP000779900"/>
    </source>
</evidence>
<dbReference type="EMBL" id="VGIR01000010">
    <property type="protein sequence ID" value="MBM3330787.1"/>
    <property type="molecule type" value="Genomic_DNA"/>
</dbReference>
<comment type="caution">
    <text evidence="3">The sequence shown here is derived from an EMBL/GenBank/DDBJ whole genome shotgun (WGS) entry which is preliminary data.</text>
</comment>
<evidence type="ECO:0000313" key="3">
    <source>
        <dbReference type="EMBL" id="MBM3330787.1"/>
    </source>
</evidence>